<organism evidence="1 2">
    <name type="scientific">Auriscalpium vulgare</name>
    <dbReference type="NCBI Taxonomy" id="40419"/>
    <lineage>
        <taxon>Eukaryota</taxon>
        <taxon>Fungi</taxon>
        <taxon>Dikarya</taxon>
        <taxon>Basidiomycota</taxon>
        <taxon>Agaricomycotina</taxon>
        <taxon>Agaricomycetes</taxon>
        <taxon>Russulales</taxon>
        <taxon>Auriscalpiaceae</taxon>
        <taxon>Auriscalpium</taxon>
    </lineage>
</organism>
<sequence>MASSPSLSTPGPSCAARCSTPHLPSPSCICITFHQTKPCTRATSGFCGLSSALLLSRRPYEFCAQALGGTPRREAAASAGGRRRRAARTAWCAWRHSSLAAALPASLYRRQPELHVDDRASLSSVASDRHGKSHIQQRALESTRARFHLLLALPLVVHKMLVPTAGGDISAHVQGTFGRTGHGLPAGHVAAARHSSSYCYFYFTFIVKS</sequence>
<gene>
    <name evidence="1" type="ORF">FA95DRAFT_1558686</name>
</gene>
<protein>
    <submittedName>
        <fullName evidence="1">Uncharacterized protein</fullName>
    </submittedName>
</protein>
<accession>A0ACB8RW23</accession>
<reference evidence="1" key="2">
    <citation type="journal article" date="2022" name="New Phytol.">
        <title>Evolutionary transition to the ectomycorrhizal habit in the genomes of a hyperdiverse lineage of mushroom-forming fungi.</title>
        <authorList>
            <person name="Looney B."/>
            <person name="Miyauchi S."/>
            <person name="Morin E."/>
            <person name="Drula E."/>
            <person name="Courty P.E."/>
            <person name="Kohler A."/>
            <person name="Kuo A."/>
            <person name="LaButti K."/>
            <person name="Pangilinan J."/>
            <person name="Lipzen A."/>
            <person name="Riley R."/>
            <person name="Andreopoulos W."/>
            <person name="He G."/>
            <person name="Johnson J."/>
            <person name="Nolan M."/>
            <person name="Tritt A."/>
            <person name="Barry K.W."/>
            <person name="Grigoriev I.V."/>
            <person name="Nagy L.G."/>
            <person name="Hibbett D."/>
            <person name="Henrissat B."/>
            <person name="Matheny P.B."/>
            <person name="Labbe J."/>
            <person name="Martin F.M."/>
        </authorList>
    </citation>
    <scope>NUCLEOTIDE SEQUENCE</scope>
    <source>
        <strain evidence="1">FP105234-sp</strain>
    </source>
</reference>
<name>A0ACB8RW23_9AGAM</name>
<keyword evidence="2" id="KW-1185">Reference proteome</keyword>
<reference evidence="1" key="1">
    <citation type="submission" date="2021-02" db="EMBL/GenBank/DDBJ databases">
        <authorList>
            <consortium name="DOE Joint Genome Institute"/>
            <person name="Ahrendt S."/>
            <person name="Looney B.P."/>
            <person name="Miyauchi S."/>
            <person name="Morin E."/>
            <person name="Drula E."/>
            <person name="Courty P.E."/>
            <person name="Chicoki N."/>
            <person name="Fauchery L."/>
            <person name="Kohler A."/>
            <person name="Kuo A."/>
            <person name="Labutti K."/>
            <person name="Pangilinan J."/>
            <person name="Lipzen A."/>
            <person name="Riley R."/>
            <person name="Andreopoulos W."/>
            <person name="He G."/>
            <person name="Johnson J."/>
            <person name="Barry K.W."/>
            <person name="Grigoriev I.V."/>
            <person name="Nagy L."/>
            <person name="Hibbett D."/>
            <person name="Henrissat B."/>
            <person name="Matheny P.B."/>
            <person name="Labbe J."/>
            <person name="Martin F."/>
        </authorList>
    </citation>
    <scope>NUCLEOTIDE SEQUENCE</scope>
    <source>
        <strain evidence="1">FP105234-sp</strain>
    </source>
</reference>
<comment type="caution">
    <text evidence="1">The sequence shown here is derived from an EMBL/GenBank/DDBJ whole genome shotgun (WGS) entry which is preliminary data.</text>
</comment>
<dbReference type="Proteomes" id="UP000814033">
    <property type="component" value="Unassembled WGS sequence"/>
</dbReference>
<proteinExistence type="predicted"/>
<evidence type="ECO:0000313" key="2">
    <source>
        <dbReference type="Proteomes" id="UP000814033"/>
    </source>
</evidence>
<evidence type="ECO:0000313" key="1">
    <source>
        <dbReference type="EMBL" id="KAI0047806.1"/>
    </source>
</evidence>
<feature type="non-terminal residue" evidence="1">
    <location>
        <position position="209"/>
    </location>
</feature>
<dbReference type="EMBL" id="MU275897">
    <property type="protein sequence ID" value="KAI0047806.1"/>
    <property type="molecule type" value="Genomic_DNA"/>
</dbReference>